<dbReference type="GO" id="GO:0016020">
    <property type="term" value="C:membrane"/>
    <property type="evidence" value="ECO:0007669"/>
    <property type="project" value="InterPro"/>
</dbReference>
<sequence length="133" mass="14990">MPKYFLLLLLLFPLLEVIGFILVSQIIGIWPTIILIVFSSVFGAWLAKREGLQAIRLAQMQINQGQMPNQVMLDGLCILFGGLALLIPGFITDILGLLLLIPKTRAVFKALLIKWFSKLVRNGQFVVINRRPF</sequence>
<evidence type="ECO:0000313" key="5">
    <source>
        <dbReference type="Proteomes" id="UP000297014"/>
    </source>
</evidence>
<organism evidence="2 4">
    <name type="scientific">Alkalihalobacillus alcalophilus ATCC 27647 = CGMCC 1.3604</name>
    <dbReference type="NCBI Taxonomy" id="1218173"/>
    <lineage>
        <taxon>Bacteria</taxon>
        <taxon>Bacillati</taxon>
        <taxon>Bacillota</taxon>
        <taxon>Bacilli</taxon>
        <taxon>Bacillales</taxon>
        <taxon>Bacillaceae</taxon>
        <taxon>Alkalihalobacillus</taxon>
    </lineage>
</organism>
<protein>
    <submittedName>
        <fullName evidence="2">Exlusion protein FxsA</fullName>
    </submittedName>
</protein>
<dbReference type="Pfam" id="PF04186">
    <property type="entry name" value="FxsA"/>
    <property type="match status" value="1"/>
</dbReference>
<evidence type="ECO:0000313" key="2">
    <source>
        <dbReference type="EMBL" id="KGA97854.1"/>
    </source>
</evidence>
<name>A0A094WJ96_ALKAL</name>
<keyword evidence="1" id="KW-0812">Transmembrane</keyword>
<accession>A0A094WJ96</accession>
<dbReference type="STRING" id="1218173.BALCAV_0208005"/>
<dbReference type="NCBIfam" id="NF008528">
    <property type="entry name" value="PRK11463.1-2"/>
    <property type="match status" value="1"/>
</dbReference>
<dbReference type="OrthoDB" id="9792788at2"/>
<dbReference type="EMBL" id="JALP01000091">
    <property type="protein sequence ID" value="THG91087.1"/>
    <property type="molecule type" value="Genomic_DNA"/>
</dbReference>
<dbReference type="AlphaFoldDB" id="A0A094WJ96"/>
<evidence type="ECO:0000313" key="4">
    <source>
        <dbReference type="Proteomes" id="UP000002754"/>
    </source>
</evidence>
<feature type="transmembrane region" description="Helical" evidence="1">
    <location>
        <begin position="29"/>
        <end position="47"/>
    </location>
</feature>
<keyword evidence="4" id="KW-1185">Reference proteome</keyword>
<comment type="caution">
    <text evidence="2">The sequence shown here is derived from an EMBL/GenBank/DDBJ whole genome shotgun (WGS) entry which is preliminary data.</text>
</comment>
<dbReference type="InterPro" id="IPR007313">
    <property type="entry name" value="FxsA"/>
</dbReference>
<keyword evidence="1" id="KW-0472">Membrane</keyword>
<feature type="transmembrane region" description="Helical" evidence="1">
    <location>
        <begin position="76"/>
        <end position="101"/>
    </location>
</feature>
<dbReference type="Proteomes" id="UP000002754">
    <property type="component" value="Unassembled WGS sequence"/>
</dbReference>
<reference evidence="3 5" key="2">
    <citation type="submission" date="2014-01" db="EMBL/GenBank/DDBJ databases">
        <title>Draft genome sequencing of Bacillus alcalophilus CGMCC 1.3604.</title>
        <authorList>
            <person name="Yang J."/>
            <person name="Diao L."/>
            <person name="Yang S."/>
        </authorList>
    </citation>
    <scope>NUCLEOTIDE SEQUENCE [LARGE SCALE GENOMIC DNA]</scope>
    <source>
        <strain evidence="3 5">CGMCC 1.3604</strain>
    </source>
</reference>
<gene>
    <name evidence="3" type="ORF">AJ85_06965</name>
    <name evidence="2" type="ORF">BALCAV_0208005</name>
</gene>
<dbReference type="PANTHER" id="PTHR35335:SF1">
    <property type="entry name" value="UPF0716 PROTEIN FXSA"/>
    <property type="match status" value="1"/>
</dbReference>
<keyword evidence="1" id="KW-1133">Transmembrane helix</keyword>
<dbReference type="PANTHER" id="PTHR35335">
    <property type="entry name" value="UPF0716 PROTEIN FXSA"/>
    <property type="match status" value="1"/>
</dbReference>
<evidence type="ECO:0000256" key="1">
    <source>
        <dbReference type="SAM" id="Phobius"/>
    </source>
</evidence>
<dbReference type="eggNOG" id="COG3030">
    <property type="taxonomic scope" value="Bacteria"/>
</dbReference>
<evidence type="ECO:0000313" key="3">
    <source>
        <dbReference type="EMBL" id="THG91087.1"/>
    </source>
</evidence>
<dbReference type="Proteomes" id="UP000297014">
    <property type="component" value="Unassembled WGS sequence"/>
</dbReference>
<proteinExistence type="predicted"/>
<dbReference type="RefSeq" id="WP_003323702.1">
    <property type="nucleotide sequence ID" value="NZ_ALPT02000020.1"/>
</dbReference>
<dbReference type="EMBL" id="ALPT02000020">
    <property type="protein sequence ID" value="KGA97854.1"/>
    <property type="molecule type" value="Genomic_DNA"/>
</dbReference>
<reference evidence="2 4" key="1">
    <citation type="journal article" date="2014" name="Genome Announc.">
        <title>Draft Genome Sequence of Bacillus alcalophilus AV1934, a Classic Alkaliphile Isolated from Human Feces in 1934.</title>
        <authorList>
            <person name="Attie O."/>
            <person name="Jayaprakash A."/>
            <person name="Shah H."/>
            <person name="Paulsen I.T."/>
            <person name="Morino M."/>
            <person name="Takahashi Y."/>
            <person name="Narumi I."/>
            <person name="Sachidanandam R."/>
            <person name="Satoh K."/>
            <person name="Ito M."/>
            <person name="Krulwich T.A."/>
        </authorList>
    </citation>
    <scope>NUCLEOTIDE SEQUENCE [LARGE SCALE GENOMIC DNA]</scope>
    <source>
        <strain evidence="2 4">AV1934</strain>
    </source>
</reference>